<evidence type="ECO:0000313" key="11">
    <source>
        <dbReference type="Proteomes" id="UP000315440"/>
    </source>
</evidence>
<keyword evidence="11" id="KW-1185">Reference proteome</keyword>
<keyword evidence="5 9" id="KW-0812">Transmembrane</keyword>
<dbReference type="Pfam" id="PF01313">
    <property type="entry name" value="Bac_export_3"/>
    <property type="match status" value="1"/>
</dbReference>
<comment type="function">
    <text evidence="9">Role in flagellar biosynthesis.</text>
</comment>
<keyword evidence="10" id="KW-0966">Cell projection</keyword>
<dbReference type="InterPro" id="IPR002191">
    <property type="entry name" value="Bac_export_3"/>
</dbReference>
<dbReference type="PANTHER" id="PTHR34040:SF2">
    <property type="entry name" value="FLAGELLAR BIOSYNTHETIC PROTEIN FLIQ"/>
    <property type="match status" value="1"/>
</dbReference>
<dbReference type="AlphaFoldDB" id="A0A5C5ZH07"/>
<evidence type="ECO:0000256" key="4">
    <source>
        <dbReference type="ARBA" id="ARBA00022475"/>
    </source>
</evidence>
<dbReference type="EMBL" id="SJPQ01000004">
    <property type="protein sequence ID" value="TWT86506.1"/>
    <property type="molecule type" value="Genomic_DNA"/>
</dbReference>
<accession>A0A5C5ZH07</accession>
<dbReference type="NCBIfam" id="TIGR01402">
    <property type="entry name" value="fliQ"/>
    <property type="match status" value="1"/>
</dbReference>
<dbReference type="GO" id="GO:0009425">
    <property type="term" value="C:bacterial-type flagellum basal body"/>
    <property type="evidence" value="ECO:0007669"/>
    <property type="project" value="UniProtKB-SubCell"/>
</dbReference>
<dbReference type="InterPro" id="IPR006305">
    <property type="entry name" value="FliQ"/>
</dbReference>
<evidence type="ECO:0000256" key="7">
    <source>
        <dbReference type="ARBA" id="ARBA00023136"/>
    </source>
</evidence>
<keyword evidence="10" id="KW-0969">Cilium</keyword>
<comment type="subcellular location">
    <subcellularLocation>
        <location evidence="1 9">Cell membrane</location>
        <topology evidence="1">Multi-pass membrane protein</topology>
    </subcellularLocation>
    <subcellularLocation>
        <location evidence="9">Bacterial flagellum basal body</location>
    </subcellularLocation>
</comment>
<keyword evidence="8 9" id="KW-0975">Bacterial flagellum</keyword>
<evidence type="ECO:0000256" key="5">
    <source>
        <dbReference type="ARBA" id="ARBA00022692"/>
    </source>
</evidence>
<gene>
    <name evidence="9 10" type="primary">fliQ</name>
    <name evidence="10" type="ORF">Mal64_33320</name>
</gene>
<dbReference type="PIRSF" id="PIRSF004669">
    <property type="entry name" value="FliQ"/>
    <property type="match status" value="1"/>
</dbReference>
<dbReference type="OrthoDB" id="9806440at2"/>
<evidence type="ECO:0000256" key="3">
    <source>
        <dbReference type="ARBA" id="ARBA00021718"/>
    </source>
</evidence>
<dbReference type="GO" id="GO:0005886">
    <property type="term" value="C:plasma membrane"/>
    <property type="evidence" value="ECO:0007669"/>
    <property type="project" value="UniProtKB-SubCell"/>
</dbReference>
<dbReference type="PANTHER" id="PTHR34040">
    <property type="entry name" value="FLAGELLAR BIOSYNTHETIC PROTEIN FLIQ"/>
    <property type="match status" value="1"/>
</dbReference>
<proteinExistence type="inferred from homology"/>
<dbReference type="GO" id="GO:0009306">
    <property type="term" value="P:protein secretion"/>
    <property type="evidence" value="ECO:0007669"/>
    <property type="project" value="InterPro"/>
</dbReference>
<evidence type="ECO:0000313" key="10">
    <source>
        <dbReference type="EMBL" id="TWT86506.1"/>
    </source>
</evidence>
<dbReference type="GO" id="GO:0044780">
    <property type="term" value="P:bacterial-type flagellum assembly"/>
    <property type="evidence" value="ECO:0007669"/>
    <property type="project" value="InterPro"/>
</dbReference>
<dbReference type="Proteomes" id="UP000315440">
    <property type="component" value="Unassembled WGS sequence"/>
</dbReference>
<name>A0A5C5ZH07_9BACT</name>
<reference evidence="10 11" key="1">
    <citation type="submission" date="2019-02" db="EMBL/GenBank/DDBJ databases">
        <title>Deep-cultivation of Planctomycetes and their phenomic and genomic characterization uncovers novel biology.</title>
        <authorList>
            <person name="Wiegand S."/>
            <person name="Jogler M."/>
            <person name="Boedeker C."/>
            <person name="Pinto D."/>
            <person name="Vollmers J."/>
            <person name="Rivas-Marin E."/>
            <person name="Kohn T."/>
            <person name="Peeters S.H."/>
            <person name="Heuer A."/>
            <person name="Rast P."/>
            <person name="Oberbeckmann S."/>
            <person name="Bunk B."/>
            <person name="Jeske O."/>
            <person name="Meyerdierks A."/>
            <person name="Storesund J.E."/>
            <person name="Kallscheuer N."/>
            <person name="Luecker S."/>
            <person name="Lage O.M."/>
            <person name="Pohl T."/>
            <person name="Merkel B.J."/>
            <person name="Hornburger P."/>
            <person name="Mueller R.-W."/>
            <person name="Bruemmer F."/>
            <person name="Labrenz M."/>
            <person name="Spormann A.M."/>
            <person name="Op Den Camp H."/>
            <person name="Overmann J."/>
            <person name="Amann R."/>
            <person name="Jetten M.S.M."/>
            <person name="Mascher T."/>
            <person name="Medema M.H."/>
            <person name="Devos D.P."/>
            <person name="Kaster A.-K."/>
            <person name="Ovreas L."/>
            <person name="Rohde M."/>
            <person name="Galperin M.Y."/>
            <person name="Jogler C."/>
        </authorList>
    </citation>
    <scope>NUCLEOTIDE SEQUENCE [LARGE SCALE GENOMIC DNA]</scope>
    <source>
        <strain evidence="10 11">Mal64</strain>
    </source>
</reference>
<comment type="similarity">
    <text evidence="2 9">Belongs to the FliQ/MopD/SpaQ family.</text>
</comment>
<organism evidence="10 11">
    <name type="scientific">Pseudobythopirellula maris</name>
    <dbReference type="NCBI Taxonomy" id="2527991"/>
    <lineage>
        <taxon>Bacteria</taxon>
        <taxon>Pseudomonadati</taxon>
        <taxon>Planctomycetota</taxon>
        <taxon>Planctomycetia</taxon>
        <taxon>Pirellulales</taxon>
        <taxon>Lacipirellulaceae</taxon>
        <taxon>Pseudobythopirellula</taxon>
    </lineage>
</organism>
<evidence type="ECO:0000256" key="1">
    <source>
        <dbReference type="ARBA" id="ARBA00004651"/>
    </source>
</evidence>
<protein>
    <recommendedName>
        <fullName evidence="3 9">Flagellar biosynthetic protein FliQ</fullName>
    </recommendedName>
</protein>
<sequence>MEPQQAIDLGREALLVTSLISAPVLLAGMGIGLTIGLVQALTQIQEQTVAFVPKLVAMAVALALTLPWTLSQLVSYTRELFENIPNSL</sequence>
<keyword evidence="10" id="KW-0282">Flagellum</keyword>
<comment type="caution">
    <text evidence="10">The sequence shown here is derived from an EMBL/GenBank/DDBJ whole genome shotgun (WGS) entry which is preliminary data.</text>
</comment>
<keyword evidence="6 9" id="KW-1133">Transmembrane helix</keyword>
<evidence type="ECO:0000256" key="9">
    <source>
        <dbReference type="RuleBase" id="RU364090"/>
    </source>
</evidence>
<keyword evidence="7 9" id="KW-0472">Membrane</keyword>
<evidence type="ECO:0000256" key="2">
    <source>
        <dbReference type="ARBA" id="ARBA00006156"/>
    </source>
</evidence>
<feature type="transmembrane region" description="Helical" evidence="9">
    <location>
        <begin position="13"/>
        <end position="38"/>
    </location>
</feature>
<keyword evidence="4 9" id="KW-1003">Cell membrane</keyword>
<feature type="transmembrane region" description="Helical" evidence="9">
    <location>
        <begin position="50"/>
        <end position="70"/>
    </location>
</feature>
<evidence type="ECO:0000256" key="8">
    <source>
        <dbReference type="ARBA" id="ARBA00023143"/>
    </source>
</evidence>
<dbReference type="RefSeq" id="WP_146402306.1">
    <property type="nucleotide sequence ID" value="NZ_SJPQ01000004.1"/>
</dbReference>
<evidence type="ECO:0000256" key="6">
    <source>
        <dbReference type="ARBA" id="ARBA00022989"/>
    </source>
</evidence>
<dbReference type="PRINTS" id="PR00952">
    <property type="entry name" value="TYPE3IMQPROT"/>
</dbReference>